<evidence type="ECO:0000313" key="5">
    <source>
        <dbReference type="Proteomes" id="UP000003257"/>
    </source>
</evidence>
<dbReference type="InterPro" id="IPR016181">
    <property type="entry name" value="Acyl_CoA_acyltransferase"/>
</dbReference>
<dbReference type="InterPro" id="IPR000182">
    <property type="entry name" value="GNAT_dom"/>
</dbReference>
<keyword evidence="1" id="KW-0808">Transferase</keyword>
<dbReference type="SUPFAM" id="SSF55729">
    <property type="entry name" value="Acyl-CoA N-acyltransferases (Nat)"/>
    <property type="match status" value="1"/>
</dbReference>
<gene>
    <name evidence="4" type="ORF">OIHEL45_10283</name>
</gene>
<comment type="caution">
    <text evidence="4">The sequence shown here is derived from an EMBL/GenBank/DDBJ whole genome shotgun (WGS) entry which is preliminary data.</text>
</comment>
<evidence type="ECO:0000313" key="4">
    <source>
        <dbReference type="EMBL" id="EDQ05122.1"/>
    </source>
</evidence>
<dbReference type="PANTHER" id="PTHR43072">
    <property type="entry name" value="N-ACETYLTRANSFERASE"/>
    <property type="match status" value="1"/>
</dbReference>
<dbReference type="RefSeq" id="WP_007119260.1">
    <property type="nucleotide sequence ID" value="NZ_ABID01000002.1"/>
</dbReference>
<dbReference type="PANTHER" id="PTHR43072:SF23">
    <property type="entry name" value="UPF0039 PROTEIN C11D3.02C"/>
    <property type="match status" value="1"/>
</dbReference>
<dbReference type="Proteomes" id="UP000003257">
    <property type="component" value="Unassembled WGS sequence"/>
</dbReference>
<feature type="domain" description="N-acetyltransferase" evidence="3">
    <location>
        <begin position="13"/>
        <end position="172"/>
    </location>
</feature>
<proteinExistence type="predicted"/>
<evidence type="ECO:0000256" key="1">
    <source>
        <dbReference type="ARBA" id="ARBA00022679"/>
    </source>
</evidence>
<dbReference type="Pfam" id="PF00583">
    <property type="entry name" value="Acetyltransf_1"/>
    <property type="match status" value="1"/>
</dbReference>
<evidence type="ECO:0000259" key="3">
    <source>
        <dbReference type="PROSITE" id="PS51186"/>
    </source>
</evidence>
<dbReference type="PROSITE" id="PS51186">
    <property type="entry name" value="GNAT"/>
    <property type="match status" value="1"/>
</dbReference>
<dbReference type="Gene3D" id="3.40.630.30">
    <property type="match status" value="1"/>
</dbReference>
<name>A0ABM9X6I8_9RHOB</name>
<keyword evidence="2" id="KW-0012">Acyltransferase</keyword>
<evidence type="ECO:0000256" key="2">
    <source>
        <dbReference type="ARBA" id="ARBA00023315"/>
    </source>
</evidence>
<accession>A0ABM9X6I8</accession>
<keyword evidence="5" id="KW-1185">Reference proteome</keyword>
<sequence length="174" mass="18154">MTQAADGSAPMGGAIRPAEPRDAAALADLWNGMIRDSLSTFTTDEKTQAEITALIATRADAFWLAEAAGEVLGFVTYGSFRGGPGYAATVEHSIVLSAAAQGRGLGRGLMTRAEEAAAAQGRHVMVAAISSANPGAVIFHEKLGFAQVGRMPEVGRKHGQWLDLILMQKTLTAS</sequence>
<dbReference type="EMBL" id="ABID01000002">
    <property type="protein sequence ID" value="EDQ05122.1"/>
    <property type="molecule type" value="Genomic_DNA"/>
</dbReference>
<dbReference type="CDD" id="cd04301">
    <property type="entry name" value="NAT_SF"/>
    <property type="match status" value="1"/>
</dbReference>
<protein>
    <submittedName>
        <fullName evidence="4">Phosphinothricin N-acetyltransferase, putative</fullName>
    </submittedName>
</protein>
<reference evidence="4 5" key="1">
    <citation type="submission" date="2007-11" db="EMBL/GenBank/DDBJ databases">
        <authorList>
            <person name="Wagner-Dobler I."/>
            <person name="Ferriera S."/>
            <person name="Johnson J."/>
            <person name="Kravitz S."/>
            <person name="Beeson K."/>
            <person name="Sutton G."/>
            <person name="Rogers Y.-H."/>
            <person name="Friedman R."/>
            <person name="Frazier M."/>
            <person name="Venter J.C."/>
        </authorList>
    </citation>
    <scope>NUCLEOTIDE SEQUENCE [LARGE SCALE GENOMIC DNA]</scope>
    <source>
        <strain evidence="4 5">HEL-45</strain>
    </source>
</reference>
<organism evidence="4 5">
    <name type="scientific">Sulfitobacter indolifex HEL-45</name>
    <dbReference type="NCBI Taxonomy" id="391624"/>
    <lineage>
        <taxon>Bacteria</taxon>
        <taxon>Pseudomonadati</taxon>
        <taxon>Pseudomonadota</taxon>
        <taxon>Alphaproteobacteria</taxon>
        <taxon>Rhodobacterales</taxon>
        <taxon>Roseobacteraceae</taxon>
        <taxon>Sulfitobacter</taxon>
    </lineage>
</organism>